<evidence type="ECO:0000313" key="2">
    <source>
        <dbReference type="Proteomes" id="UP000076625"/>
    </source>
</evidence>
<name>A0A165F5L0_9NEIS</name>
<dbReference type="AlphaFoldDB" id="A0A165F5L0"/>
<evidence type="ECO:0008006" key="3">
    <source>
        <dbReference type="Google" id="ProtNLM"/>
    </source>
</evidence>
<dbReference type="EMBL" id="LQQU01000024">
    <property type="protein sequence ID" value="KZE31478.1"/>
    <property type="molecule type" value="Genomic_DNA"/>
</dbReference>
<evidence type="ECO:0000313" key="1">
    <source>
        <dbReference type="EMBL" id="KZE31478.1"/>
    </source>
</evidence>
<proteinExistence type="predicted"/>
<dbReference type="RefSeq" id="WP_066612783.1">
    <property type="nucleotide sequence ID" value="NZ_LQQU01000024.1"/>
</dbReference>
<gene>
    <name evidence="1" type="ORF">AVW16_11945</name>
</gene>
<accession>A0A165F5L0</accession>
<organism evidence="1 2">
    <name type="scientific">Crenobacter luteus</name>
    <dbReference type="NCBI Taxonomy" id="1452487"/>
    <lineage>
        <taxon>Bacteria</taxon>
        <taxon>Pseudomonadati</taxon>
        <taxon>Pseudomonadota</taxon>
        <taxon>Betaproteobacteria</taxon>
        <taxon>Neisseriales</taxon>
        <taxon>Neisseriaceae</taxon>
        <taxon>Crenobacter</taxon>
    </lineage>
</organism>
<dbReference type="OrthoDB" id="5296954at2"/>
<dbReference type="STRING" id="1452487.AVW16_11945"/>
<comment type="caution">
    <text evidence="1">The sequence shown here is derived from an EMBL/GenBank/DDBJ whole genome shotgun (WGS) entry which is preliminary data.</text>
</comment>
<dbReference type="Proteomes" id="UP000076625">
    <property type="component" value="Unassembled WGS sequence"/>
</dbReference>
<keyword evidence="2" id="KW-1185">Reference proteome</keyword>
<sequence>MKTDPFRSALLSRRWWPVVALLLLLPAGCGSARLDDYRGTRPQLDLVRYFDGPITAWGMFQDRSGKVIRRFTVQIDAHWKGDTGTIDERFVYDDGERRRRVWTVKKGENGEYTGTASDVVGVARGKTVGYALRWAYTLKLQVGDKEYEVDFDDWMYQVDAATMINRSEMKKFGLRLGEVTLFFRKGPRP</sequence>
<dbReference type="Pfam" id="PF12915">
    <property type="entry name" value="DUF3833"/>
    <property type="match status" value="1"/>
</dbReference>
<dbReference type="InterPro" id="IPR024409">
    <property type="entry name" value="DUF3833"/>
</dbReference>
<protein>
    <recommendedName>
        <fullName evidence="3">Lipoprotein</fullName>
    </recommendedName>
</protein>
<reference evidence="2" key="1">
    <citation type="submission" date="2016-01" db="EMBL/GenBank/DDBJ databases">
        <title>Draft genome of Chromobacterium sp. F49.</title>
        <authorList>
            <person name="Hong K.W."/>
        </authorList>
    </citation>
    <scope>NUCLEOTIDE SEQUENCE [LARGE SCALE GENOMIC DNA]</scope>
    <source>
        <strain evidence="2">CN10</strain>
    </source>
</reference>